<dbReference type="AlphaFoldDB" id="X1U4W2"/>
<dbReference type="GO" id="GO:0008484">
    <property type="term" value="F:sulfuric ester hydrolase activity"/>
    <property type="evidence" value="ECO:0007669"/>
    <property type="project" value="TreeGrafter"/>
</dbReference>
<comment type="caution">
    <text evidence="4">The sequence shown here is derived from an EMBL/GenBank/DDBJ whole genome shotgun (WGS) entry which is preliminary data.</text>
</comment>
<keyword evidence="1" id="KW-0479">Metal-binding</keyword>
<dbReference type="SUPFAM" id="SSF53649">
    <property type="entry name" value="Alkaline phosphatase-like"/>
    <property type="match status" value="1"/>
</dbReference>
<dbReference type="Pfam" id="PF00884">
    <property type="entry name" value="Sulfatase"/>
    <property type="match status" value="1"/>
</dbReference>
<dbReference type="InterPro" id="IPR000917">
    <property type="entry name" value="Sulfatase_N"/>
</dbReference>
<reference evidence="4" key="1">
    <citation type="journal article" date="2014" name="Front. Microbiol.">
        <title>High frequency of phylogenetically diverse reductive dehalogenase-homologous genes in deep subseafloor sedimentary metagenomes.</title>
        <authorList>
            <person name="Kawai M."/>
            <person name="Futagami T."/>
            <person name="Toyoda A."/>
            <person name="Takaki Y."/>
            <person name="Nishi S."/>
            <person name="Hori S."/>
            <person name="Arai W."/>
            <person name="Tsubouchi T."/>
            <person name="Morono Y."/>
            <person name="Uchiyama I."/>
            <person name="Ito T."/>
            <person name="Fujiyama A."/>
            <person name="Inagaki F."/>
            <person name="Takami H."/>
        </authorList>
    </citation>
    <scope>NUCLEOTIDE SEQUENCE</scope>
    <source>
        <strain evidence="4">Expedition CK06-06</strain>
    </source>
</reference>
<protein>
    <recommendedName>
        <fullName evidence="3">Sulfatase N-terminal domain-containing protein</fullName>
    </recommendedName>
</protein>
<dbReference type="InterPro" id="IPR017850">
    <property type="entry name" value="Alkaline_phosphatase_core_sf"/>
</dbReference>
<feature type="non-terminal residue" evidence="4">
    <location>
        <position position="1"/>
    </location>
</feature>
<dbReference type="EMBL" id="BARW01028409">
    <property type="protein sequence ID" value="GAJ12598.1"/>
    <property type="molecule type" value="Genomic_DNA"/>
</dbReference>
<feature type="non-terminal residue" evidence="4">
    <location>
        <position position="254"/>
    </location>
</feature>
<evidence type="ECO:0000259" key="3">
    <source>
        <dbReference type="Pfam" id="PF00884"/>
    </source>
</evidence>
<dbReference type="GO" id="GO:0005737">
    <property type="term" value="C:cytoplasm"/>
    <property type="evidence" value="ECO:0007669"/>
    <property type="project" value="TreeGrafter"/>
</dbReference>
<name>X1U4W2_9ZZZZ</name>
<organism evidence="4">
    <name type="scientific">marine sediment metagenome</name>
    <dbReference type="NCBI Taxonomy" id="412755"/>
    <lineage>
        <taxon>unclassified sequences</taxon>
        <taxon>metagenomes</taxon>
        <taxon>ecological metagenomes</taxon>
    </lineage>
</organism>
<dbReference type="PANTHER" id="PTHR45953">
    <property type="entry name" value="IDURONATE 2-SULFATASE"/>
    <property type="match status" value="1"/>
</dbReference>
<evidence type="ECO:0000313" key="4">
    <source>
        <dbReference type="EMBL" id="GAJ12598.1"/>
    </source>
</evidence>
<sequence length="254" mass="29110">RGFDQWKWIRGQEEDAYLSGPRVSDDILKEYLTTKEDGVSAGTIFASYMMRRFLQNVRWWRSETDTFPSQVFRAAGEWLDMNYDALLRGKGFITVESFDPHEPWNPPPQYIRIYEKNPDWEKGCRKVSHSLYGPASILSEKELKNLRTRYAAEVSLVDTWFGYFIDYIKRIGIWDDSIIVVVSDHGHMLGEHGLVAKAANPLRREVADLVAMIRFPEGEGSGKICDKFCYHHDIATTICEACGISAKNMDGKGP</sequence>
<accession>X1U4W2</accession>
<feature type="domain" description="Sulfatase N-terminal" evidence="3">
    <location>
        <begin position="86"/>
        <end position="244"/>
    </location>
</feature>
<dbReference type="Gene3D" id="3.40.720.10">
    <property type="entry name" value="Alkaline Phosphatase, subunit A"/>
    <property type="match status" value="1"/>
</dbReference>
<dbReference type="PANTHER" id="PTHR45953:SF1">
    <property type="entry name" value="IDURONATE 2-SULFATASE"/>
    <property type="match status" value="1"/>
</dbReference>
<proteinExistence type="predicted"/>
<dbReference type="GO" id="GO:0046872">
    <property type="term" value="F:metal ion binding"/>
    <property type="evidence" value="ECO:0007669"/>
    <property type="project" value="UniProtKB-KW"/>
</dbReference>
<gene>
    <name evidence="4" type="ORF">S12H4_45870</name>
</gene>
<evidence type="ECO:0000256" key="1">
    <source>
        <dbReference type="ARBA" id="ARBA00022723"/>
    </source>
</evidence>
<keyword evidence="2" id="KW-0378">Hydrolase</keyword>
<evidence type="ECO:0000256" key="2">
    <source>
        <dbReference type="ARBA" id="ARBA00022801"/>
    </source>
</evidence>